<proteinExistence type="predicted"/>
<accession>A0A3M7QMX6</accession>
<organism evidence="1 2">
    <name type="scientific">Brachionus plicatilis</name>
    <name type="common">Marine rotifer</name>
    <name type="synonym">Brachionus muelleri</name>
    <dbReference type="NCBI Taxonomy" id="10195"/>
    <lineage>
        <taxon>Eukaryota</taxon>
        <taxon>Metazoa</taxon>
        <taxon>Spiralia</taxon>
        <taxon>Gnathifera</taxon>
        <taxon>Rotifera</taxon>
        <taxon>Eurotatoria</taxon>
        <taxon>Monogononta</taxon>
        <taxon>Pseudotrocha</taxon>
        <taxon>Ploima</taxon>
        <taxon>Brachionidae</taxon>
        <taxon>Brachionus</taxon>
    </lineage>
</organism>
<gene>
    <name evidence="1" type="ORF">BpHYR1_049248</name>
</gene>
<dbReference type="EMBL" id="REGN01005622">
    <property type="protein sequence ID" value="RNA12766.1"/>
    <property type="molecule type" value="Genomic_DNA"/>
</dbReference>
<name>A0A3M7QMX6_BRAPC</name>
<evidence type="ECO:0000313" key="1">
    <source>
        <dbReference type="EMBL" id="RNA12766.1"/>
    </source>
</evidence>
<dbReference type="AlphaFoldDB" id="A0A3M7QMX6"/>
<reference evidence="1 2" key="1">
    <citation type="journal article" date="2018" name="Sci. Rep.">
        <title>Genomic signatures of local adaptation to the degree of environmental predictability in rotifers.</title>
        <authorList>
            <person name="Franch-Gras L."/>
            <person name="Hahn C."/>
            <person name="Garcia-Roger E.M."/>
            <person name="Carmona M.J."/>
            <person name="Serra M."/>
            <person name="Gomez A."/>
        </authorList>
    </citation>
    <scope>NUCLEOTIDE SEQUENCE [LARGE SCALE GENOMIC DNA]</scope>
    <source>
        <strain evidence="1">HYR1</strain>
    </source>
</reference>
<dbReference type="Proteomes" id="UP000276133">
    <property type="component" value="Unassembled WGS sequence"/>
</dbReference>
<sequence length="63" mass="7329">MHSINRLVPNKFFLSKDNISFHIFFDQILKSLIWKVNPIVVLSKESRDIAKRYGPVVFGIVVI</sequence>
<comment type="caution">
    <text evidence="1">The sequence shown here is derived from an EMBL/GenBank/DDBJ whole genome shotgun (WGS) entry which is preliminary data.</text>
</comment>
<protein>
    <submittedName>
        <fullName evidence="1">Uncharacterized protein</fullName>
    </submittedName>
</protein>
<keyword evidence="2" id="KW-1185">Reference proteome</keyword>
<evidence type="ECO:0000313" key="2">
    <source>
        <dbReference type="Proteomes" id="UP000276133"/>
    </source>
</evidence>